<sequence>MDEVAAHAGVGRASVFRRYPTKRDLLLDALTQVLDVRVAIPDTGSLAGDLRQVVADTLAVWRDDRLAALSRQVLGETGRDPVVADLVRTSMRDRMARSWVVYERAIERGELRPDGDLWLLTDLFAGLVAYRGLLGLDLPDPDEVVRSLLHGFATTG</sequence>
<evidence type="ECO:0000313" key="6">
    <source>
        <dbReference type="EMBL" id="GAT70187.1"/>
    </source>
</evidence>
<keyword evidence="7" id="KW-1185">Reference proteome</keyword>
<dbReference type="Proteomes" id="UP000077701">
    <property type="component" value="Unassembled WGS sequence"/>
</dbReference>
<evidence type="ECO:0000256" key="4">
    <source>
        <dbReference type="PROSITE-ProRule" id="PRU00335"/>
    </source>
</evidence>
<comment type="caution">
    <text evidence="4">Lacks conserved residue(s) required for the propagation of feature annotation.</text>
</comment>
<dbReference type="SUPFAM" id="SSF46689">
    <property type="entry name" value="Homeodomain-like"/>
    <property type="match status" value="1"/>
</dbReference>
<dbReference type="AlphaFoldDB" id="A0A161LM96"/>
<dbReference type="EMBL" id="BDCX01000016">
    <property type="protein sequence ID" value="GAT70187.1"/>
    <property type="molecule type" value="Genomic_DNA"/>
</dbReference>
<dbReference type="Gene3D" id="1.10.10.60">
    <property type="entry name" value="Homeodomain-like"/>
    <property type="match status" value="1"/>
</dbReference>
<reference evidence="7" key="2">
    <citation type="submission" date="2016-04" db="EMBL/GenBank/DDBJ databases">
        <title>Planomonospora sphaerica JCM9374 whole genome shotgun sequence.</title>
        <authorList>
            <person name="Suzuki T."/>
            <person name="Dohra H."/>
            <person name="Kodani S."/>
        </authorList>
    </citation>
    <scope>NUCLEOTIDE SEQUENCE [LARGE SCALE GENOMIC DNA]</scope>
    <source>
        <strain evidence="7">JCM 9374</strain>
    </source>
</reference>
<dbReference type="SUPFAM" id="SSF48498">
    <property type="entry name" value="Tetracyclin repressor-like, C-terminal domain"/>
    <property type="match status" value="1"/>
</dbReference>
<dbReference type="PANTHER" id="PTHR30055">
    <property type="entry name" value="HTH-TYPE TRANSCRIPTIONAL REGULATOR RUTR"/>
    <property type="match status" value="1"/>
</dbReference>
<dbReference type="GO" id="GO:0000976">
    <property type="term" value="F:transcription cis-regulatory region binding"/>
    <property type="evidence" value="ECO:0007669"/>
    <property type="project" value="TreeGrafter"/>
</dbReference>
<keyword evidence="2 4" id="KW-0238">DNA-binding</keyword>
<dbReference type="Gene3D" id="1.10.357.10">
    <property type="entry name" value="Tetracycline Repressor, domain 2"/>
    <property type="match status" value="1"/>
</dbReference>
<dbReference type="InterPro" id="IPR001647">
    <property type="entry name" value="HTH_TetR"/>
</dbReference>
<dbReference type="PROSITE" id="PS50977">
    <property type="entry name" value="HTH_TETR_2"/>
    <property type="match status" value="1"/>
</dbReference>
<dbReference type="PANTHER" id="PTHR30055:SF148">
    <property type="entry name" value="TETR-FAMILY TRANSCRIPTIONAL REGULATOR"/>
    <property type="match status" value="1"/>
</dbReference>
<gene>
    <name evidence="6" type="ORF">PS9374_05867</name>
</gene>
<accession>A0A161LM96</accession>
<name>A0A161LM96_9ACTN</name>
<dbReference type="InterPro" id="IPR009057">
    <property type="entry name" value="Homeodomain-like_sf"/>
</dbReference>
<dbReference type="GO" id="GO:0003700">
    <property type="term" value="F:DNA-binding transcription factor activity"/>
    <property type="evidence" value="ECO:0007669"/>
    <property type="project" value="TreeGrafter"/>
</dbReference>
<evidence type="ECO:0000259" key="5">
    <source>
        <dbReference type="PROSITE" id="PS50977"/>
    </source>
</evidence>
<evidence type="ECO:0000256" key="1">
    <source>
        <dbReference type="ARBA" id="ARBA00023015"/>
    </source>
</evidence>
<keyword evidence="3" id="KW-0804">Transcription</keyword>
<organism evidence="6 7">
    <name type="scientific">Planomonospora sphaerica</name>
    <dbReference type="NCBI Taxonomy" id="161355"/>
    <lineage>
        <taxon>Bacteria</taxon>
        <taxon>Bacillati</taxon>
        <taxon>Actinomycetota</taxon>
        <taxon>Actinomycetes</taxon>
        <taxon>Streptosporangiales</taxon>
        <taxon>Streptosporangiaceae</taxon>
        <taxon>Planomonospora</taxon>
    </lineage>
</organism>
<protein>
    <submittedName>
        <fullName evidence="6">TetR family transcriptional regulator</fullName>
    </submittedName>
</protein>
<dbReference type="InterPro" id="IPR050109">
    <property type="entry name" value="HTH-type_TetR-like_transc_reg"/>
</dbReference>
<keyword evidence="1" id="KW-0805">Transcription regulation</keyword>
<dbReference type="InterPro" id="IPR036271">
    <property type="entry name" value="Tet_transcr_reg_TetR-rel_C_sf"/>
</dbReference>
<evidence type="ECO:0000256" key="2">
    <source>
        <dbReference type="ARBA" id="ARBA00023125"/>
    </source>
</evidence>
<dbReference type="Pfam" id="PF16859">
    <property type="entry name" value="TetR_C_11"/>
    <property type="match status" value="1"/>
</dbReference>
<reference evidence="6 7" key="1">
    <citation type="journal article" date="2016" name="Genome Announc.">
        <title>Draft Genome Sequence of Planomonospora sphaerica JCM9374, a Rare Actinomycete.</title>
        <authorList>
            <person name="Dohra H."/>
            <person name="Suzuki T."/>
            <person name="Inoue Y."/>
            <person name="Kodani S."/>
        </authorList>
    </citation>
    <scope>NUCLEOTIDE SEQUENCE [LARGE SCALE GENOMIC DNA]</scope>
    <source>
        <strain evidence="6 7">JCM 9374</strain>
    </source>
</reference>
<comment type="caution">
    <text evidence="6">The sequence shown here is derived from an EMBL/GenBank/DDBJ whole genome shotgun (WGS) entry which is preliminary data.</text>
</comment>
<feature type="domain" description="HTH tetR-type" evidence="5">
    <location>
        <begin position="1"/>
        <end position="37"/>
    </location>
</feature>
<proteinExistence type="predicted"/>
<dbReference type="STRING" id="161355.PS9374_05867"/>
<dbReference type="InterPro" id="IPR011075">
    <property type="entry name" value="TetR_C"/>
</dbReference>
<evidence type="ECO:0000313" key="7">
    <source>
        <dbReference type="Proteomes" id="UP000077701"/>
    </source>
</evidence>
<evidence type="ECO:0000256" key="3">
    <source>
        <dbReference type="ARBA" id="ARBA00023163"/>
    </source>
</evidence>
<dbReference type="Pfam" id="PF00440">
    <property type="entry name" value="TetR_N"/>
    <property type="match status" value="1"/>
</dbReference>